<reference evidence="2" key="3">
    <citation type="submission" date="2015-04" db="UniProtKB">
        <authorList>
            <consortium name="EnsemblPlants"/>
        </authorList>
    </citation>
    <scope>IDENTIFICATION</scope>
    <source>
        <strain evidence="2">cv. Jemalong A17</strain>
    </source>
</reference>
<dbReference type="AlphaFoldDB" id="A0A072VKV1"/>
<proteinExistence type="predicted"/>
<accession>A0A072VKV1</accession>
<dbReference type="EMBL" id="CM001218">
    <property type="protein sequence ID" value="KEH38775.1"/>
    <property type="molecule type" value="Genomic_DNA"/>
</dbReference>
<keyword evidence="3" id="KW-1185">Reference proteome</keyword>
<dbReference type="HOGENOM" id="CLU_208091_0_0_1"/>
<organism evidence="1 3">
    <name type="scientific">Medicago truncatula</name>
    <name type="common">Barrel medic</name>
    <name type="synonym">Medicago tribuloides</name>
    <dbReference type="NCBI Taxonomy" id="3880"/>
    <lineage>
        <taxon>Eukaryota</taxon>
        <taxon>Viridiplantae</taxon>
        <taxon>Streptophyta</taxon>
        <taxon>Embryophyta</taxon>
        <taxon>Tracheophyta</taxon>
        <taxon>Spermatophyta</taxon>
        <taxon>Magnoliopsida</taxon>
        <taxon>eudicotyledons</taxon>
        <taxon>Gunneridae</taxon>
        <taxon>Pentapetalae</taxon>
        <taxon>rosids</taxon>
        <taxon>fabids</taxon>
        <taxon>Fabales</taxon>
        <taxon>Fabaceae</taxon>
        <taxon>Papilionoideae</taxon>
        <taxon>50 kb inversion clade</taxon>
        <taxon>NPAAA clade</taxon>
        <taxon>Hologalegina</taxon>
        <taxon>IRL clade</taxon>
        <taxon>Trifolieae</taxon>
        <taxon>Medicago</taxon>
    </lineage>
</organism>
<name>A0A072VKV1_MEDTR</name>
<reference evidence="1 3" key="1">
    <citation type="journal article" date="2011" name="Nature">
        <title>The Medicago genome provides insight into the evolution of rhizobial symbioses.</title>
        <authorList>
            <person name="Young N.D."/>
            <person name="Debelle F."/>
            <person name="Oldroyd G.E."/>
            <person name="Geurts R."/>
            <person name="Cannon S.B."/>
            <person name="Udvardi M.K."/>
            <person name="Benedito V.A."/>
            <person name="Mayer K.F."/>
            <person name="Gouzy J."/>
            <person name="Schoof H."/>
            <person name="Van de Peer Y."/>
            <person name="Proost S."/>
            <person name="Cook D.R."/>
            <person name="Meyers B.C."/>
            <person name="Spannagl M."/>
            <person name="Cheung F."/>
            <person name="De Mita S."/>
            <person name="Krishnakumar V."/>
            <person name="Gundlach H."/>
            <person name="Zhou S."/>
            <person name="Mudge J."/>
            <person name="Bharti A.K."/>
            <person name="Murray J.D."/>
            <person name="Naoumkina M.A."/>
            <person name="Rosen B."/>
            <person name="Silverstein K.A."/>
            <person name="Tang H."/>
            <person name="Rombauts S."/>
            <person name="Zhao P.X."/>
            <person name="Zhou P."/>
            <person name="Barbe V."/>
            <person name="Bardou P."/>
            <person name="Bechner M."/>
            <person name="Bellec A."/>
            <person name="Berger A."/>
            <person name="Berges H."/>
            <person name="Bidwell S."/>
            <person name="Bisseling T."/>
            <person name="Choisne N."/>
            <person name="Couloux A."/>
            <person name="Denny R."/>
            <person name="Deshpande S."/>
            <person name="Dai X."/>
            <person name="Doyle J.J."/>
            <person name="Dudez A.M."/>
            <person name="Farmer A.D."/>
            <person name="Fouteau S."/>
            <person name="Franken C."/>
            <person name="Gibelin C."/>
            <person name="Gish J."/>
            <person name="Goldstein S."/>
            <person name="Gonzalez A.J."/>
            <person name="Green P.J."/>
            <person name="Hallab A."/>
            <person name="Hartog M."/>
            <person name="Hua A."/>
            <person name="Humphray S.J."/>
            <person name="Jeong D.H."/>
            <person name="Jing Y."/>
            <person name="Jocker A."/>
            <person name="Kenton S.M."/>
            <person name="Kim D.J."/>
            <person name="Klee K."/>
            <person name="Lai H."/>
            <person name="Lang C."/>
            <person name="Lin S."/>
            <person name="Macmil S.L."/>
            <person name="Magdelenat G."/>
            <person name="Matthews L."/>
            <person name="McCorrison J."/>
            <person name="Monaghan E.L."/>
            <person name="Mun J.H."/>
            <person name="Najar F.Z."/>
            <person name="Nicholson C."/>
            <person name="Noirot C."/>
            <person name="O'Bleness M."/>
            <person name="Paule C.R."/>
            <person name="Poulain J."/>
            <person name="Prion F."/>
            <person name="Qin B."/>
            <person name="Qu C."/>
            <person name="Retzel E.F."/>
            <person name="Riddle C."/>
            <person name="Sallet E."/>
            <person name="Samain S."/>
            <person name="Samson N."/>
            <person name="Sanders I."/>
            <person name="Saurat O."/>
            <person name="Scarpelli C."/>
            <person name="Schiex T."/>
            <person name="Segurens B."/>
            <person name="Severin A.J."/>
            <person name="Sherrier D.J."/>
            <person name="Shi R."/>
            <person name="Sims S."/>
            <person name="Singer S.R."/>
            <person name="Sinharoy S."/>
            <person name="Sterck L."/>
            <person name="Viollet A."/>
            <person name="Wang B.B."/>
            <person name="Wang K."/>
            <person name="Wang M."/>
            <person name="Wang X."/>
            <person name="Warfsmann J."/>
            <person name="Weissenbach J."/>
            <person name="White D.D."/>
            <person name="White J.D."/>
            <person name="Wiley G.B."/>
            <person name="Wincker P."/>
            <person name="Xing Y."/>
            <person name="Yang L."/>
            <person name="Yao Z."/>
            <person name="Ying F."/>
            <person name="Zhai J."/>
            <person name="Zhou L."/>
            <person name="Zuber A."/>
            <person name="Denarie J."/>
            <person name="Dixon R.A."/>
            <person name="May G.D."/>
            <person name="Schwartz D.C."/>
            <person name="Rogers J."/>
            <person name="Quetier F."/>
            <person name="Town C.D."/>
            <person name="Roe B.A."/>
        </authorList>
    </citation>
    <scope>NUCLEOTIDE SEQUENCE [LARGE SCALE GENOMIC DNA]</scope>
    <source>
        <strain evidence="1">A17</strain>
        <strain evidence="2 3">cv. Jemalong A17</strain>
    </source>
</reference>
<gene>
    <name evidence="1" type="ordered locus">MTR_2g079770</name>
</gene>
<dbReference type="Proteomes" id="UP000002051">
    <property type="component" value="Chromosome 2"/>
</dbReference>
<dbReference type="EnsemblPlants" id="KEH38775">
    <property type="protein sequence ID" value="KEH38775"/>
    <property type="gene ID" value="MTR_2g079770"/>
</dbReference>
<reference evidence="1 3" key="2">
    <citation type="journal article" date="2014" name="BMC Genomics">
        <title>An improved genome release (version Mt4.0) for the model legume Medicago truncatula.</title>
        <authorList>
            <person name="Tang H."/>
            <person name="Krishnakumar V."/>
            <person name="Bidwell S."/>
            <person name="Rosen B."/>
            <person name="Chan A."/>
            <person name="Zhou S."/>
            <person name="Gentzbittel L."/>
            <person name="Childs K.L."/>
            <person name="Yandell M."/>
            <person name="Gundlach H."/>
            <person name="Mayer K.F."/>
            <person name="Schwartz D.C."/>
            <person name="Town C.D."/>
        </authorList>
    </citation>
    <scope>GENOME REANNOTATION</scope>
    <source>
        <strain evidence="1">A17</strain>
        <strain evidence="2 3">cv. Jemalong A17</strain>
    </source>
</reference>
<evidence type="ECO:0000313" key="3">
    <source>
        <dbReference type="Proteomes" id="UP000002051"/>
    </source>
</evidence>
<protein>
    <submittedName>
        <fullName evidence="1 2">Uncharacterized protein</fullName>
    </submittedName>
</protein>
<sequence length="63" mass="7068">MISKSLQDLLGHLLSGFRYQATHHLCPRTKPNSDGREVVFGASVTLFKVSYSIISDANFDWLV</sequence>
<evidence type="ECO:0000313" key="2">
    <source>
        <dbReference type="EnsemblPlants" id="KEH38775"/>
    </source>
</evidence>
<evidence type="ECO:0000313" key="1">
    <source>
        <dbReference type="EMBL" id="KEH38775.1"/>
    </source>
</evidence>